<evidence type="ECO:0000313" key="7">
    <source>
        <dbReference type="Proteomes" id="UP000578449"/>
    </source>
</evidence>
<organism evidence="6 7">
    <name type="scientific">Thermocatellispora tengchongensis</name>
    <dbReference type="NCBI Taxonomy" id="1073253"/>
    <lineage>
        <taxon>Bacteria</taxon>
        <taxon>Bacillati</taxon>
        <taxon>Actinomycetota</taxon>
        <taxon>Actinomycetes</taxon>
        <taxon>Streptosporangiales</taxon>
        <taxon>Streptosporangiaceae</taxon>
        <taxon>Thermocatellispora</taxon>
    </lineage>
</organism>
<dbReference type="GO" id="GO:0003700">
    <property type="term" value="F:DNA-binding transcription factor activity"/>
    <property type="evidence" value="ECO:0007669"/>
    <property type="project" value="TreeGrafter"/>
</dbReference>
<dbReference type="InterPro" id="IPR009057">
    <property type="entry name" value="Homeodomain-like_sf"/>
</dbReference>
<evidence type="ECO:0000256" key="3">
    <source>
        <dbReference type="ARBA" id="ARBA00023163"/>
    </source>
</evidence>
<evidence type="ECO:0000256" key="1">
    <source>
        <dbReference type="ARBA" id="ARBA00023015"/>
    </source>
</evidence>
<dbReference type="GO" id="GO:0000976">
    <property type="term" value="F:transcription cis-regulatory region binding"/>
    <property type="evidence" value="ECO:0007669"/>
    <property type="project" value="TreeGrafter"/>
</dbReference>
<evidence type="ECO:0000313" key="6">
    <source>
        <dbReference type="EMBL" id="MBB5139130.1"/>
    </source>
</evidence>
<proteinExistence type="predicted"/>
<dbReference type="RefSeq" id="WP_312927014.1">
    <property type="nucleotide sequence ID" value="NZ_BAABIX010000016.1"/>
</dbReference>
<dbReference type="AlphaFoldDB" id="A0A840PN62"/>
<dbReference type="Pfam" id="PF21597">
    <property type="entry name" value="TetR_C_43"/>
    <property type="match status" value="1"/>
</dbReference>
<dbReference type="PANTHER" id="PTHR30055:SF234">
    <property type="entry name" value="HTH-TYPE TRANSCRIPTIONAL REGULATOR BETI"/>
    <property type="match status" value="1"/>
</dbReference>
<dbReference type="PROSITE" id="PS50977">
    <property type="entry name" value="HTH_TETR_2"/>
    <property type="match status" value="1"/>
</dbReference>
<dbReference type="EMBL" id="JACHGN010000027">
    <property type="protein sequence ID" value="MBB5139130.1"/>
    <property type="molecule type" value="Genomic_DNA"/>
</dbReference>
<dbReference type="InterPro" id="IPR036271">
    <property type="entry name" value="Tet_transcr_reg_TetR-rel_C_sf"/>
</dbReference>
<accession>A0A840PN62</accession>
<dbReference type="Gene3D" id="1.10.357.10">
    <property type="entry name" value="Tetracycline Repressor, domain 2"/>
    <property type="match status" value="1"/>
</dbReference>
<comment type="caution">
    <text evidence="6">The sequence shown here is derived from an EMBL/GenBank/DDBJ whole genome shotgun (WGS) entry which is preliminary data.</text>
</comment>
<dbReference type="InterPro" id="IPR001647">
    <property type="entry name" value="HTH_TetR"/>
</dbReference>
<keyword evidence="3" id="KW-0804">Transcription</keyword>
<dbReference type="PANTHER" id="PTHR30055">
    <property type="entry name" value="HTH-TYPE TRANSCRIPTIONAL REGULATOR RUTR"/>
    <property type="match status" value="1"/>
</dbReference>
<feature type="DNA-binding region" description="H-T-H motif" evidence="4">
    <location>
        <begin position="34"/>
        <end position="53"/>
    </location>
</feature>
<dbReference type="Proteomes" id="UP000578449">
    <property type="component" value="Unassembled WGS sequence"/>
</dbReference>
<evidence type="ECO:0000256" key="2">
    <source>
        <dbReference type="ARBA" id="ARBA00023125"/>
    </source>
</evidence>
<dbReference type="InterPro" id="IPR049445">
    <property type="entry name" value="TetR_SbtR-like_C"/>
</dbReference>
<dbReference type="PRINTS" id="PR00455">
    <property type="entry name" value="HTHTETR"/>
</dbReference>
<name>A0A840PN62_9ACTN</name>
<reference evidence="6 7" key="1">
    <citation type="submission" date="2020-08" db="EMBL/GenBank/DDBJ databases">
        <title>Genomic Encyclopedia of Type Strains, Phase IV (KMG-IV): sequencing the most valuable type-strain genomes for metagenomic binning, comparative biology and taxonomic classification.</title>
        <authorList>
            <person name="Goeker M."/>
        </authorList>
    </citation>
    <scope>NUCLEOTIDE SEQUENCE [LARGE SCALE GENOMIC DNA]</scope>
    <source>
        <strain evidence="6 7">DSM 45615</strain>
    </source>
</reference>
<dbReference type="SUPFAM" id="SSF48498">
    <property type="entry name" value="Tetracyclin repressor-like, C-terminal domain"/>
    <property type="match status" value="1"/>
</dbReference>
<sequence>MQTTRPRRADARRNYELLLAAATAVIAEEGPDASLNEIARRAGVGPGTLYRHFPTRDALLAAVFQGRLAALCARAEELAEERPPGEALVAWLRLLVAHAMTDRGLGARMMLNPAAPGVDCWAMLGGAAGRLLRPAQEAGVVRADLEFADLVELVAGIAQVASGPERAERLLTLTLDGLRARDGGDQRGAGSSLRVP</sequence>
<dbReference type="SUPFAM" id="SSF46689">
    <property type="entry name" value="Homeodomain-like"/>
    <property type="match status" value="1"/>
</dbReference>
<dbReference type="InterPro" id="IPR050109">
    <property type="entry name" value="HTH-type_TetR-like_transc_reg"/>
</dbReference>
<dbReference type="Pfam" id="PF00440">
    <property type="entry name" value="TetR_N"/>
    <property type="match status" value="1"/>
</dbReference>
<protein>
    <submittedName>
        <fullName evidence="6">AcrR family transcriptional regulator</fullName>
    </submittedName>
</protein>
<evidence type="ECO:0000256" key="4">
    <source>
        <dbReference type="PROSITE-ProRule" id="PRU00335"/>
    </source>
</evidence>
<gene>
    <name evidence="6" type="ORF">HNP84_008893</name>
</gene>
<feature type="domain" description="HTH tetR-type" evidence="5">
    <location>
        <begin position="12"/>
        <end position="71"/>
    </location>
</feature>
<evidence type="ECO:0000259" key="5">
    <source>
        <dbReference type="PROSITE" id="PS50977"/>
    </source>
</evidence>
<keyword evidence="2 4" id="KW-0238">DNA-binding</keyword>
<keyword evidence="7" id="KW-1185">Reference proteome</keyword>
<keyword evidence="1" id="KW-0805">Transcription regulation</keyword>